<dbReference type="Gene3D" id="3.40.50.2000">
    <property type="entry name" value="Glycogen Phosphorylase B"/>
    <property type="match status" value="1"/>
</dbReference>
<evidence type="ECO:0000313" key="3">
    <source>
        <dbReference type="Proteomes" id="UP000229740"/>
    </source>
</evidence>
<dbReference type="AlphaFoldDB" id="A0A2G6E3A2"/>
<dbReference type="EMBL" id="PDPS01000035">
    <property type="protein sequence ID" value="PID56382.1"/>
    <property type="molecule type" value="Genomic_DNA"/>
</dbReference>
<reference evidence="2 3" key="1">
    <citation type="submission" date="2017-10" db="EMBL/GenBank/DDBJ databases">
        <title>Novel microbial diversity and functional potential in the marine mammal oral microbiome.</title>
        <authorList>
            <person name="Dudek N.K."/>
            <person name="Sun C.L."/>
            <person name="Burstein D."/>
            <person name="Kantor R.S."/>
            <person name="Aliaga Goltsman D.S."/>
            <person name="Bik E.M."/>
            <person name="Thomas B.C."/>
            <person name="Banfield J.F."/>
            <person name="Relman D.A."/>
        </authorList>
    </citation>
    <scope>NUCLEOTIDE SEQUENCE [LARGE SCALE GENOMIC DNA]</scope>
    <source>
        <strain evidence="2">DOLZORAL124_49_17</strain>
    </source>
</reference>
<dbReference type="CDD" id="cd03801">
    <property type="entry name" value="GT4_PimA-like"/>
    <property type="match status" value="1"/>
</dbReference>
<protein>
    <submittedName>
        <fullName evidence="2">Hexosyltransferase</fullName>
    </submittedName>
</protein>
<organism evidence="2 3">
    <name type="scientific">candidate division KSB3 bacterium</name>
    <dbReference type="NCBI Taxonomy" id="2044937"/>
    <lineage>
        <taxon>Bacteria</taxon>
        <taxon>candidate division KSB3</taxon>
    </lineage>
</organism>
<keyword evidence="2" id="KW-0808">Transferase</keyword>
<dbReference type="Pfam" id="PF00534">
    <property type="entry name" value="Glycos_transf_1"/>
    <property type="match status" value="1"/>
</dbReference>
<name>A0A2G6E3A2_9BACT</name>
<dbReference type="Proteomes" id="UP000229740">
    <property type="component" value="Unassembled WGS sequence"/>
</dbReference>
<evidence type="ECO:0000259" key="1">
    <source>
        <dbReference type="Pfam" id="PF00534"/>
    </source>
</evidence>
<dbReference type="PANTHER" id="PTHR12526:SF584">
    <property type="entry name" value="GLYCOSYLTRANSFERASE"/>
    <property type="match status" value="1"/>
</dbReference>
<comment type="caution">
    <text evidence="2">The sequence shown here is derived from an EMBL/GenBank/DDBJ whole genome shotgun (WGS) entry which is preliminary data.</text>
</comment>
<gene>
    <name evidence="2" type="ORF">CSB45_11915</name>
</gene>
<dbReference type="SUPFAM" id="SSF53756">
    <property type="entry name" value="UDP-Glycosyltransferase/glycogen phosphorylase"/>
    <property type="match status" value="1"/>
</dbReference>
<feature type="domain" description="Glycosyl transferase family 1" evidence="1">
    <location>
        <begin position="231"/>
        <end position="378"/>
    </location>
</feature>
<sequence length="408" mass="46796">MALYQGKRHTAMSIKLAVVIQRYGADMTGGSESHCMAMVGRLARFAEVEVITTCAKDYVSWRNDYPEGTELVNGITVRRFATDRERRPRRFDRFSERLYTQPHSYFDETEWMVRQGPYAPGVFRYIKEHGEDYDAFLFYTYIYPTSFFGMQYVPQKAIFIPTTHDEPPVYFDIFRMLFHLPQAFLYLTIEEKELVHRIFGNRCIPYEVLGTGVDLHPDPQGAVFREQFGLTGDFVLYAGRIDEGKGCGQMIEFFTRYKAAHARTLTLVLMGNTVMHVPERPDVRNLGFVSEEEKLNGMDAASILLMPSQMESLSIVTLEAWSVGTPVLANGNCAVLRGHCRRSCGGLYYSTYEEFEACLDLLLEQRELALALGRQGKEYIERNYQWDIIDRKLMKIVGLVTGKEAHAG</sequence>
<evidence type="ECO:0000313" key="2">
    <source>
        <dbReference type="EMBL" id="PID56382.1"/>
    </source>
</evidence>
<accession>A0A2G6E3A2</accession>
<dbReference type="GO" id="GO:0016757">
    <property type="term" value="F:glycosyltransferase activity"/>
    <property type="evidence" value="ECO:0007669"/>
    <property type="project" value="InterPro"/>
</dbReference>
<proteinExistence type="predicted"/>
<dbReference type="PANTHER" id="PTHR12526">
    <property type="entry name" value="GLYCOSYLTRANSFERASE"/>
    <property type="match status" value="1"/>
</dbReference>
<dbReference type="InterPro" id="IPR001296">
    <property type="entry name" value="Glyco_trans_1"/>
</dbReference>